<dbReference type="RefSeq" id="WP_012850566.1">
    <property type="nucleotide sequence ID" value="NC_013510.1"/>
</dbReference>
<dbReference type="GO" id="GO:0006629">
    <property type="term" value="P:lipid metabolic process"/>
    <property type="evidence" value="ECO:0007669"/>
    <property type="project" value="InterPro"/>
</dbReference>
<dbReference type="GO" id="GO:0008889">
    <property type="term" value="F:glycerophosphodiester phosphodiesterase activity"/>
    <property type="evidence" value="ECO:0007669"/>
    <property type="project" value="UniProtKB-EC"/>
</dbReference>
<dbReference type="EMBL" id="CP001738">
    <property type="protein sequence ID" value="ACY95782.1"/>
    <property type="molecule type" value="Genomic_DNA"/>
</dbReference>
<dbReference type="Pfam" id="PF03009">
    <property type="entry name" value="GDPD"/>
    <property type="match status" value="1"/>
</dbReference>
<dbReference type="Proteomes" id="UP000001918">
    <property type="component" value="Chromosome"/>
</dbReference>
<name>D1AEG6_THECD</name>
<dbReference type="PROSITE" id="PS51704">
    <property type="entry name" value="GP_PDE"/>
    <property type="match status" value="1"/>
</dbReference>
<dbReference type="GO" id="GO:0042597">
    <property type="term" value="C:periplasmic space"/>
    <property type="evidence" value="ECO:0007669"/>
    <property type="project" value="TreeGrafter"/>
</dbReference>
<comment type="catalytic activity">
    <reaction evidence="6">
        <text>a sn-glycero-3-phosphodiester + H2O = an alcohol + sn-glycerol 3-phosphate + H(+)</text>
        <dbReference type="Rhea" id="RHEA:12969"/>
        <dbReference type="ChEBI" id="CHEBI:15377"/>
        <dbReference type="ChEBI" id="CHEBI:15378"/>
        <dbReference type="ChEBI" id="CHEBI:30879"/>
        <dbReference type="ChEBI" id="CHEBI:57597"/>
        <dbReference type="ChEBI" id="CHEBI:83408"/>
        <dbReference type="EC" id="3.1.4.46"/>
    </reaction>
</comment>
<evidence type="ECO:0000256" key="2">
    <source>
        <dbReference type="ARBA" id="ARBA00012247"/>
    </source>
</evidence>
<organism evidence="8 9">
    <name type="scientific">Thermomonospora curvata (strain ATCC 19995 / DSM 43183 / JCM 3096 / KCTC 9072 / NBRC 15933 / NCIMB 10081 / Henssen B9)</name>
    <dbReference type="NCBI Taxonomy" id="471852"/>
    <lineage>
        <taxon>Bacteria</taxon>
        <taxon>Bacillati</taxon>
        <taxon>Actinomycetota</taxon>
        <taxon>Actinomycetes</taxon>
        <taxon>Streptosporangiales</taxon>
        <taxon>Thermomonosporaceae</taxon>
        <taxon>Thermomonospora</taxon>
    </lineage>
</organism>
<dbReference type="EC" id="3.1.4.46" evidence="2"/>
<dbReference type="GO" id="GO:0006071">
    <property type="term" value="P:glycerol metabolic process"/>
    <property type="evidence" value="ECO:0007669"/>
    <property type="project" value="UniProtKB-KW"/>
</dbReference>
<proteinExistence type="inferred from homology"/>
<dbReference type="CDD" id="cd08602">
    <property type="entry name" value="GDPD_ScGlpQ1_like"/>
    <property type="match status" value="1"/>
</dbReference>
<dbReference type="eggNOG" id="COG0584">
    <property type="taxonomic scope" value="Bacteria"/>
</dbReference>
<evidence type="ECO:0000259" key="7">
    <source>
        <dbReference type="PROSITE" id="PS51704"/>
    </source>
</evidence>
<keyword evidence="4" id="KW-0319">Glycerol metabolism</keyword>
<dbReference type="OrthoDB" id="9758957at2"/>
<evidence type="ECO:0000256" key="5">
    <source>
        <dbReference type="ARBA" id="ARBA00022801"/>
    </source>
</evidence>
<dbReference type="SUPFAM" id="SSF51695">
    <property type="entry name" value="PLC-like phosphodiesterases"/>
    <property type="match status" value="1"/>
</dbReference>
<dbReference type="STRING" id="471852.Tcur_0177"/>
<dbReference type="AlphaFoldDB" id="D1AEG6"/>
<comment type="similarity">
    <text evidence="1">Belongs to the glycerophosphoryl diester phosphodiesterase family.</text>
</comment>
<evidence type="ECO:0000256" key="3">
    <source>
        <dbReference type="ARBA" id="ARBA00022729"/>
    </source>
</evidence>
<evidence type="ECO:0000313" key="8">
    <source>
        <dbReference type="EMBL" id="ACY95782.1"/>
    </source>
</evidence>
<dbReference type="Gene3D" id="3.20.20.190">
    <property type="entry name" value="Phosphatidylinositol (PI) phosphodiesterase"/>
    <property type="match status" value="1"/>
</dbReference>
<evidence type="ECO:0000256" key="6">
    <source>
        <dbReference type="ARBA" id="ARBA00047512"/>
    </source>
</evidence>
<gene>
    <name evidence="8" type="ordered locus">Tcur_0177</name>
</gene>
<evidence type="ECO:0000256" key="4">
    <source>
        <dbReference type="ARBA" id="ARBA00022798"/>
    </source>
</evidence>
<dbReference type="HOGENOM" id="CLU_030226_0_0_11"/>
<dbReference type="InterPro" id="IPR030395">
    <property type="entry name" value="GP_PDE_dom"/>
</dbReference>
<sequence length="369" mass="40368">MSRITRILAGGLVAAAVAGFCTVVLDEPAPAAAERAGRPIVIGHRGASGLRPEHTLAAYRMAIAQGADYIEPDLVMTKDRRLVARHDNWLADSTDVEEHPEFADRKRTKTVDGVTRTDWFTEDFTLAELRTLRAEERIPGLRPGNTVFNGLEPIPTLEEVLDLARKHGVGVYPETKHPSYFDSLGLSMEEPLVAALHKYGFDSRRDKVFIQSFETSNLRDLRKLTKVRLIQLIDGSGAPYDLVRKGDRRTYADLVKPAGLKWISSYADGIGPATGWIVPVDSSGRLGKPTTLVRDAHRHGLAVHTWTVRNENEFLPADFRQGNAAAPGYRAATGDVGGWLSKLYRLGVDGVFCDDPSAGVGARTAVFGS</sequence>
<dbReference type="PANTHER" id="PTHR43620:SF7">
    <property type="entry name" value="GLYCEROPHOSPHODIESTER PHOSPHODIESTERASE GDPD5-RELATED"/>
    <property type="match status" value="1"/>
</dbReference>
<dbReference type="PANTHER" id="PTHR43620">
    <property type="entry name" value="GLYCEROPHOSPHORYL DIESTER PHOSPHODIESTERASE"/>
    <property type="match status" value="1"/>
</dbReference>
<accession>D1AEG6</accession>
<feature type="domain" description="GP-PDE" evidence="7">
    <location>
        <begin position="39"/>
        <end position="344"/>
    </location>
</feature>
<keyword evidence="5" id="KW-0378">Hydrolase</keyword>
<dbReference type="KEGG" id="tcu:Tcur_0177"/>
<evidence type="ECO:0000256" key="1">
    <source>
        <dbReference type="ARBA" id="ARBA00007277"/>
    </source>
</evidence>
<reference evidence="8 9" key="1">
    <citation type="journal article" date="2011" name="Stand. Genomic Sci.">
        <title>Complete genome sequence of Thermomonospora curvata type strain (B9).</title>
        <authorList>
            <person name="Chertkov O."/>
            <person name="Sikorski J."/>
            <person name="Nolan M."/>
            <person name="Lapidus A."/>
            <person name="Lucas S."/>
            <person name="Del Rio T.G."/>
            <person name="Tice H."/>
            <person name="Cheng J.F."/>
            <person name="Goodwin L."/>
            <person name="Pitluck S."/>
            <person name="Liolios K."/>
            <person name="Ivanova N."/>
            <person name="Mavromatis K."/>
            <person name="Mikhailova N."/>
            <person name="Ovchinnikova G."/>
            <person name="Pati A."/>
            <person name="Chen A."/>
            <person name="Palaniappan K."/>
            <person name="Djao O.D."/>
            <person name="Land M."/>
            <person name="Hauser L."/>
            <person name="Chang Y.J."/>
            <person name="Jeffries C.D."/>
            <person name="Brettin T."/>
            <person name="Han C."/>
            <person name="Detter J.C."/>
            <person name="Rohde M."/>
            <person name="Goker M."/>
            <person name="Woyke T."/>
            <person name="Bristow J."/>
            <person name="Eisen J.A."/>
            <person name="Markowitz V."/>
            <person name="Hugenholtz P."/>
            <person name="Klenk H.P."/>
            <person name="Kyrpides N.C."/>
        </authorList>
    </citation>
    <scope>NUCLEOTIDE SEQUENCE [LARGE SCALE GENOMIC DNA]</scope>
    <source>
        <strain evidence="9">ATCC 19995 / DSM 43183 / JCM 3096 / KCTC 9072 / NBRC 15933 / NCIMB 10081 / Henssen B9</strain>
    </source>
</reference>
<dbReference type="InterPro" id="IPR017946">
    <property type="entry name" value="PLC-like_Pdiesterase_TIM-brl"/>
</dbReference>
<keyword evidence="3" id="KW-0732">Signal</keyword>
<evidence type="ECO:0000313" key="9">
    <source>
        <dbReference type="Proteomes" id="UP000001918"/>
    </source>
</evidence>
<protein>
    <recommendedName>
        <fullName evidence="2">glycerophosphodiester phosphodiesterase</fullName>
        <ecNumber evidence="2">3.1.4.46</ecNumber>
    </recommendedName>
</protein>
<keyword evidence="9" id="KW-1185">Reference proteome</keyword>